<feature type="region of interest" description="Disordered" evidence="1">
    <location>
        <begin position="116"/>
        <end position="142"/>
    </location>
</feature>
<comment type="caution">
    <text evidence="2">The sequence shown here is derived from an EMBL/GenBank/DDBJ whole genome shotgun (WGS) entry which is preliminary data.</text>
</comment>
<sequence length="202" mass="23244">MYQIPKKQLAVKLSDFERNQLQEVSDQLQEKLETTFSNGNHVVFGILQELKSLETKVKSLETDLETAENNLITAETKVKSLENELESVRNQSENSLETAQKLEASERQLNDLLAERLRHDESEKNKTEKETEADPVESNSNEIKFELSSDELEMAELVRSNRSVEFKKQKEEPETLTEMFKNCFFDSGNLISFNGGWYTGVK</sequence>
<feature type="compositionally biased region" description="Basic and acidic residues" evidence="1">
    <location>
        <begin position="116"/>
        <end position="132"/>
    </location>
</feature>
<evidence type="ECO:0000313" key="3">
    <source>
        <dbReference type="Proteomes" id="UP000257127"/>
    </source>
</evidence>
<evidence type="ECO:0000256" key="1">
    <source>
        <dbReference type="SAM" id="MobiDB-lite"/>
    </source>
</evidence>
<evidence type="ECO:0000313" key="2">
    <source>
        <dbReference type="EMBL" id="RFC54865.1"/>
    </source>
</evidence>
<proteinExistence type="predicted"/>
<dbReference type="EMBL" id="QURB01000002">
    <property type="protein sequence ID" value="RFC54865.1"/>
    <property type="molecule type" value="Genomic_DNA"/>
</dbReference>
<dbReference type="RefSeq" id="WP_116879844.1">
    <property type="nucleotide sequence ID" value="NZ_QURB01000002.1"/>
</dbReference>
<reference evidence="2 3" key="1">
    <citation type="submission" date="2018-08" db="EMBL/GenBank/DDBJ databases">
        <title>The draft genome squence of Brumimicrobium sp. N62.</title>
        <authorList>
            <person name="Du Z.-J."/>
            <person name="Luo H.-R."/>
        </authorList>
    </citation>
    <scope>NUCLEOTIDE SEQUENCE [LARGE SCALE GENOMIC DNA]</scope>
    <source>
        <strain evidence="2 3">N62</strain>
    </source>
</reference>
<dbReference type="AlphaFoldDB" id="A0A3E1EZ85"/>
<name>A0A3E1EZ85_9FLAO</name>
<dbReference type="OrthoDB" id="9801077at2"/>
<protein>
    <submittedName>
        <fullName evidence="2">Uncharacterized protein</fullName>
    </submittedName>
</protein>
<dbReference type="Proteomes" id="UP000257127">
    <property type="component" value="Unassembled WGS sequence"/>
</dbReference>
<accession>A0A3E1EZ85</accession>
<keyword evidence="3" id="KW-1185">Reference proteome</keyword>
<gene>
    <name evidence="2" type="ORF">DXU93_03325</name>
</gene>
<organism evidence="2 3">
    <name type="scientific">Brumimicrobium aurantiacum</name>
    <dbReference type="NCBI Taxonomy" id="1737063"/>
    <lineage>
        <taxon>Bacteria</taxon>
        <taxon>Pseudomonadati</taxon>
        <taxon>Bacteroidota</taxon>
        <taxon>Flavobacteriia</taxon>
        <taxon>Flavobacteriales</taxon>
        <taxon>Crocinitomicaceae</taxon>
        <taxon>Brumimicrobium</taxon>
    </lineage>
</organism>